<organism evidence="1 2">
    <name type="scientific">Paractinoplanes aksuensis</name>
    <dbReference type="NCBI Taxonomy" id="2939490"/>
    <lineage>
        <taxon>Bacteria</taxon>
        <taxon>Bacillati</taxon>
        <taxon>Actinomycetota</taxon>
        <taxon>Actinomycetes</taxon>
        <taxon>Micromonosporales</taxon>
        <taxon>Micromonosporaceae</taxon>
        <taxon>Paractinoplanes</taxon>
    </lineage>
</organism>
<reference evidence="1 2" key="1">
    <citation type="submission" date="2022-06" db="EMBL/GenBank/DDBJ databases">
        <title>New Species of the Genus Actinoplanes, ActinopZanes ferrugineus.</title>
        <authorList>
            <person name="Ding P."/>
        </authorList>
    </citation>
    <scope>NUCLEOTIDE SEQUENCE [LARGE SCALE GENOMIC DNA]</scope>
    <source>
        <strain evidence="1 2">TRM88003</strain>
    </source>
</reference>
<accession>A0ABT1DIB1</accession>
<comment type="caution">
    <text evidence="1">The sequence shown here is derived from an EMBL/GenBank/DDBJ whole genome shotgun (WGS) entry which is preliminary data.</text>
</comment>
<gene>
    <name evidence="1" type="ORF">M1L60_08125</name>
</gene>
<evidence type="ECO:0000313" key="1">
    <source>
        <dbReference type="EMBL" id="MCO8270563.1"/>
    </source>
</evidence>
<proteinExistence type="predicted"/>
<protein>
    <submittedName>
        <fullName evidence="1">Uncharacterized protein</fullName>
    </submittedName>
</protein>
<sequence>MPPVVAARRPIARRLAYTVGAEQGRWNQADLLQFARRDPDSVIRLRAAERIGPEVADRVRAMRVG</sequence>
<evidence type="ECO:0000313" key="2">
    <source>
        <dbReference type="Proteomes" id="UP001523369"/>
    </source>
</evidence>
<name>A0ABT1DIB1_9ACTN</name>
<keyword evidence="2" id="KW-1185">Reference proteome</keyword>
<dbReference type="Proteomes" id="UP001523369">
    <property type="component" value="Unassembled WGS sequence"/>
</dbReference>
<dbReference type="RefSeq" id="WP_253236701.1">
    <property type="nucleotide sequence ID" value="NZ_JAMYJR010000007.1"/>
</dbReference>
<dbReference type="EMBL" id="JAMYJR010000007">
    <property type="protein sequence ID" value="MCO8270563.1"/>
    <property type="molecule type" value="Genomic_DNA"/>
</dbReference>